<dbReference type="InterPro" id="IPR003715">
    <property type="entry name" value="Poly_export_N"/>
</dbReference>
<dbReference type="PANTHER" id="PTHR33619">
    <property type="entry name" value="POLYSACCHARIDE EXPORT PROTEIN GFCE-RELATED"/>
    <property type="match status" value="1"/>
</dbReference>
<evidence type="ECO:0000313" key="5">
    <source>
        <dbReference type="EMBL" id="SEH80731.1"/>
    </source>
</evidence>
<sequence>MTKQHLFNIFLLVFIIGICTSCISRKDIQYLQPSESLTINEEGLVPYNVPEYRVTKGDILSLNVVTTPKGDAAQFYSSLNASSSGANNGVMQSGGASGGQSSGGSGGQSGGNATFYFNGLKVDSKGDVNIFGIGYIKAEGRTLEDMTKEIQEKVNENFLQGKSEVRLNLDGIRYYILGDMETVNVTGEKTAYMTQLNIMQAIAMNGGLNRTVDRKNIMIHRKFPEGIKTARLDLTREDVMNSPYYWLQNGDIIYLNTNGKSINGFGKEPLQTLTTGVSLLTTVMSVYLILTRL</sequence>
<accession>A0A1H6L8A0</accession>
<evidence type="ECO:0000256" key="2">
    <source>
        <dbReference type="SAM" id="Phobius"/>
    </source>
</evidence>
<keyword evidence="2" id="KW-0472">Membrane</keyword>
<dbReference type="RefSeq" id="WP_089770543.1">
    <property type="nucleotide sequence ID" value="NZ_DALZAR010000008.1"/>
</dbReference>
<evidence type="ECO:0000313" key="4">
    <source>
        <dbReference type="EMBL" id="ROI12530.1"/>
    </source>
</evidence>
<dbReference type="Gene3D" id="3.30.1950.10">
    <property type="entry name" value="wza like domain"/>
    <property type="match status" value="1"/>
</dbReference>
<organism evidence="5 6">
    <name type="scientific">Epilithonimonas hominis</name>
    <dbReference type="NCBI Taxonomy" id="420404"/>
    <lineage>
        <taxon>Bacteria</taxon>
        <taxon>Pseudomonadati</taxon>
        <taxon>Bacteroidota</taxon>
        <taxon>Flavobacteriia</taxon>
        <taxon>Flavobacteriales</taxon>
        <taxon>Weeksellaceae</taxon>
        <taxon>Chryseobacterium group</taxon>
        <taxon>Epilithonimonas</taxon>
    </lineage>
</organism>
<dbReference type="STRING" id="420404.SAMN05421793_13311"/>
<dbReference type="AlphaFoldDB" id="A0A1H6L8A0"/>
<dbReference type="EMBL" id="FNWX01000033">
    <property type="protein sequence ID" value="SEH80731.1"/>
    <property type="molecule type" value="Genomic_DNA"/>
</dbReference>
<feature type="transmembrane region" description="Helical" evidence="2">
    <location>
        <begin position="6"/>
        <end position="24"/>
    </location>
</feature>
<dbReference type="EMBL" id="RJTU01000071">
    <property type="protein sequence ID" value="ROI12530.1"/>
    <property type="molecule type" value="Genomic_DNA"/>
</dbReference>
<keyword evidence="1" id="KW-0732">Signal</keyword>
<keyword evidence="2" id="KW-1133">Transmembrane helix</keyword>
<evidence type="ECO:0000313" key="7">
    <source>
        <dbReference type="Proteomes" id="UP000267623"/>
    </source>
</evidence>
<dbReference type="Proteomes" id="UP000198555">
    <property type="component" value="Unassembled WGS sequence"/>
</dbReference>
<evidence type="ECO:0000259" key="3">
    <source>
        <dbReference type="Pfam" id="PF02563"/>
    </source>
</evidence>
<dbReference type="PANTHER" id="PTHR33619:SF3">
    <property type="entry name" value="POLYSACCHARIDE EXPORT PROTEIN GFCE-RELATED"/>
    <property type="match status" value="1"/>
</dbReference>
<evidence type="ECO:0000256" key="1">
    <source>
        <dbReference type="ARBA" id="ARBA00022729"/>
    </source>
</evidence>
<keyword evidence="6" id="KW-1185">Reference proteome</keyword>
<gene>
    <name evidence="4" type="ORF">EGH73_11240</name>
    <name evidence="5" type="ORF">SAMN05421793_13311</name>
</gene>
<dbReference type="GO" id="GO:0015159">
    <property type="term" value="F:polysaccharide transmembrane transporter activity"/>
    <property type="evidence" value="ECO:0007669"/>
    <property type="project" value="InterPro"/>
</dbReference>
<reference evidence="5" key="1">
    <citation type="submission" date="2016-10" db="EMBL/GenBank/DDBJ databases">
        <authorList>
            <person name="de Groot N.N."/>
        </authorList>
    </citation>
    <scope>NUCLEOTIDE SEQUENCE [LARGE SCALE GENOMIC DNA]</scope>
    <source>
        <strain evidence="5">DSM 19326</strain>
    </source>
</reference>
<feature type="domain" description="Polysaccharide export protein N-terminal" evidence="3">
    <location>
        <begin position="49"/>
        <end position="160"/>
    </location>
</feature>
<reference evidence="4" key="4">
    <citation type="submission" date="2018-11" db="EMBL/GenBank/DDBJ databases">
        <title>Proposal to divide the Flavobacteriaceae and reorganize its genera based on Amino Acid Identity values calculated from whole genome sequences.</title>
        <authorList>
            <person name="Nicholson A.C."/>
            <person name="Gulvik C.A."/>
            <person name="Whitney A.M."/>
            <person name="Humrighouse B.W."/>
            <person name="Bell M."/>
            <person name="Holmes B."/>
            <person name="Steigerwalt A."/>
            <person name="Villarma A."/>
            <person name="Sheth M."/>
            <person name="Batra D."/>
            <person name="Pryor J."/>
            <person name="Bernardet J.-F."/>
            <person name="Hugo C."/>
            <person name="Kampfer P."/>
            <person name="Newman J."/>
            <person name="Mcquiston J.R."/>
        </authorList>
    </citation>
    <scope>NUCLEOTIDE SEQUENCE [LARGE SCALE GENOMIC DNA]</scope>
    <source>
        <strain evidence="4">DSM 22165</strain>
    </source>
</reference>
<reference evidence="6" key="2">
    <citation type="submission" date="2016-10" db="EMBL/GenBank/DDBJ databases">
        <authorList>
            <person name="Varghese N."/>
            <person name="Submissions S."/>
        </authorList>
    </citation>
    <scope>NUCLEOTIDE SEQUENCE [LARGE SCALE GENOMIC DNA]</scope>
    <source>
        <strain evidence="6">DSM 19326</strain>
    </source>
</reference>
<dbReference type="Proteomes" id="UP000267623">
    <property type="component" value="Unassembled WGS sequence"/>
</dbReference>
<protein>
    <submittedName>
        <fullName evidence="4">Gliding motility protein</fullName>
    </submittedName>
    <submittedName>
        <fullName evidence="5">Protein involved in gliding motility EpsA</fullName>
    </submittedName>
</protein>
<dbReference type="InterPro" id="IPR049712">
    <property type="entry name" value="Poly_export"/>
</dbReference>
<name>A0A1H6L8A0_9FLAO</name>
<proteinExistence type="predicted"/>
<reference evidence="7" key="3">
    <citation type="submission" date="2018-11" db="EMBL/GenBank/DDBJ databases">
        <title>Proposal to divide the Flavobacteriaceae and reorganize its genera based on Amino Acid Identity values calculated from whole genome sequences.</title>
        <authorList>
            <person name="Nicholson A.C."/>
            <person name="Gulvik C.A."/>
            <person name="Whitney A.M."/>
            <person name="Humrighouse B.W."/>
            <person name="Bell M."/>
            <person name="Holmes B."/>
            <person name="Steigerwalt A."/>
            <person name="Villarma A."/>
            <person name="Sheth M."/>
            <person name="Batra D."/>
            <person name="Pryor J."/>
            <person name="Bernardet J.-F."/>
            <person name="Hugo C."/>
            <person name="Kampfer P."/>
            <person name="Newman J."/>
            <person name="Mcquiston J."/>
        </authorList>
    </citation>
    <scope>NUCLEOTIDE SEQUENCE [LARGE SCALE GENOMIC DNA]</scope>
    <source>
        <strain evidence="7">DSM 22165</strain>
    </source>
</reference>
<keyword evidence="2" id="KW-0812">Transmembrane</keyword>
<evidence type="ECO:0000313" key="6">
    <source>
        <dbReference type="Proteomes" id="UP000198555"/>
    </source>
</evidence>
<dbReference type="Gene3D" id="3.10.560.10">
    <property type="entry name" value="Outer membrane lipoprotein wza domain like"/>
    <property type="match status" value="1"/>
</dbReference>
<dbReference type="Pfam" id="PF02563">
    <property type="entry name" value="Poly_export"/>
    <property type="match status" value="1"/>
</dbReference>